<dbReference type="Proteomes" id="UP001620626">
    <property type="component" value="Unassembled WGS sequence"/>
</dbReference>
<dbReference type="Pfam" id="PF00098">
    <property type="entry name" value="zf-CCHC"/>
    <property type="match status" value="1"/>
</dbReference>
<feature type="region of interest" description="Disordered" evidence="2">
    <location>
        <begin position="479"/>
        <end position="516"/>
    </location>
</feature>
<feature type="region of interest" description="Disordered" evidence="2">
    <location>
        <begin position="555"/>
        <end position="579"/>
    </location>
</feature>
<evidence type="ECO:0000256" key="1">
    <source>
        <dbReference type="PROSITE-ProRule" id="PRU00047"/>
    </source>
</evidence>
<dbReference type="AlphaFoldDB" id="A0ABD2JNN6"/>
<feature type="region of interest" description="Disordered" evidence="2">
    <location>
        <begin position="251"/>
        <end position="277"/>
    </location>
</feature>
<dbReference type="CDD" id="cd00303">
    <property type="entry name" value="retropepsin_like"/>
    <property type="match status" value="1"/>
</dbReference>
<comment type="caution">
    <text evidence="4">The sequence shown here is derived from an EMBL/GenBank/DDBJ whole genome shotgun (WGS) entry which is preliminary data.</text>
</comment>
<dbReference type="InterPro" id="IPR021109">
    <property type="entry name" value="Peptidase_aspartic_dom_sf"/>
</dbReference>
<keyword evidence="1" id="KW-0479">Metal-binding</keyword>
<dbReference type="PANTHER" id="PTHR46888">
    <property type="entry name" value="ZINC KNUCKLE DOMAINCONTAINING PROTEIN-RELATED"/>
    <property type="match status" value="1"/>
</dbReference>
<feature type="domain" description="CCHC-type" evidence="3">
    <location>
        <begin position="525"/>
        <end position="538"/>
    </location>
</feature>
<name>A0ABD2JNN6_9BILA</name>
<keyword evidence="1" id="KW-0862">Zinc</keyword>
<dbReference type="PANTHER" id="PTHR46888:SF1">
    <property type="entry name" value="RIBONUCLEASE H"/>
    <property type="match status" value="1"/>
</dbReference>
<dbReference type="SMART" id="SM00343">
    <property type="entry name" value="ZnF_C2HC"/>
    <property type="match status" value="1"/>
</dbReference>
<sequence>MPVLRTPPLTRTRALNQGIVVDRDGNAFRAESFGVLGGRPISPLANNENQRLDDNHENVLAETEIRRRLLYGGMNQSAPDEQLEYDEMENGDEQNVNGMVQQNLENGVEAGDRGSFGNDALDAHGLRAFSTPLNEQNLSALQRDLRMQLPENLSVIQNQIRVMNFMQNQMPNPVAHNFPALNHPQAVNPIACRPNGQLYENAAVNFERQREQQIRLTQQPVVEGQQPHVRRIPPPHAYAQRHRGYQDEGFQFQQGQQRPNSSQDLPMRGNQQNRLECDQRPVHPGLVFDGMMAQAIRSLDGFSYTMTLNAIPNLDGNRGSDSVNAFFKQFDVATEEWPEDKRLRALRSKCFGKAERAFNSAVAENRHDYQLIKRAITRQLDDTDAKQLTSFDQLMRGIQRRSNESVDELGTRISGLVRRAYPGLTEQQYDEYSIMHFIRAMSNPELAITLEMTRRPGATFDEFIAQAARAEATQLAARSALRPNQQYQRPMTNSTGPANNYAPNNRSNNWPKPELSSNPSYRVTCYNCGQNGHVSRNCTAPPKFRSFQENQNQIAKHQGSGANAAPLNWNRQAPNKNGQQFPASRNFLRQNYLVEQNNEPPKRNDLLAGAVNAEYRPQIESFFQNAVNKSSAVDVSDESPLVGKIIVAKVSVFERQSDAMLDGGAQISLISAEFFAQIMDKVDKNDIISHLERRIVDINGKEVKCFGIVCLPITRGTQMARVRMFVAQSSFGYDLLFGTNALINWDLS</sequence>
<evidence type="ECO:0000313" key="4">
    <source>
        <dbReference type="EMBL" id="KAL3092185.1"/>
    </source>
</evidence>
<evidence type="ECO:0000259" key="3">
    <source>
        <dbReference type="PROSITE" id="PS50158"/>
    </source>
</evidence>
<evidence type="ECO:0000313" key="5">
    <source>
        <dbReference type="Proteomes" id="UP001620626"/>
    </source>
</evidence>
<dbReference type="GO" id="GO:0008270">
    <property type="term" value="F:zinc ion binding"/>
    <property type="evidence" value="ECO:0007669"/>
    <property type="project" value="UniProtKB-KW"/>
</dbReference>
<keyword evidence="5" id="KW-1185">Reference proteome</keyword>
<dbReference type="Gene3D" id="2.40.70.10">
    <property type="entry name" value="Acid Proteases"/>
    <property type="match status" value="1"/>
</dbReference>
<dbReference type="Gene3D" id="4.10.60.10">
    <property type="entry name" value="Zinc finger, CCHC-type"/>
    <property type="match status" value="1"/>
</dbReference>
<keyword evidence="1" id="KW-0863">Zinc-finger</keyword>
<accession>A0ABD2JNN6</accession>
<dbReference type="GO" id="GO:0019899">
    <property type="term" value="F:enzyme binding"/>
    <property type="evidence" value="ECO:0007669"/>
    <property type="project" value="UniProtKB-ARBA"/>
</dbReference>
<feature type="compositionally biased region" description="Polar residues" evidence="2">
    <location>
        <begin position="258"/>
        <end position="274"/>
    </location>
</feature>
<dbReference type="PROSITE" id="PS50158">
    <property type="entry name" value="ZF_CCHC"/>
    <property type="match status" value="1"/>
</dbReference>
<dbReference type="InterPro" id="IPR001878">
    <property type="entry name" value="Znf_CCHC"/>
</dbReference>
<proteinExistence type="predicted"/>
<dbReference type="SUPFAM" id="SSF57756">
    <property type="entry name" value="Retrovirus zinc finger-like domains"/>
    <property type="match status" value="1"/>
</dbReference>
<gene>
    <name evidence="4" type="ORF">niasHT_026737</name>
</gene>
<feature type="compositionally biased region" description="Polar residues" evidence="2">
    <location>
        <begin position="569"/>
        <end position="579"/>
    </location>
</feature>
<reference evidence="4 5" key="1">
    <citation type="submission" date="2024-10" db="EMBL/GenBank/DDBJ databases">
        <authorList>
            <person name="Kim D."/>
        </authorList>
    </citation>
    <scope>NUCLEOTIDE SEQUENCE [LARGE SCALE GENOMIC DNA]</scope>
    <source>
        <strain evidence="4">BH-2024</strain>
    </source>
</reference>
<feature type="compositionally biased region" description="Low complexity" evidence="2">
    <location>
        <begin position="497"/>
        <end position="509"/>
    </location>
</feature>
<evidence type="ECO:0000256" key="2">
    <source>
        <dbReference type="SAM" id="MobiDB-lite"/>
    </source>
</evidence>
<dbReference type="InterPro" id="IPR036875">
    <property type="entry name" value="Znf_CCHC_sf"/>
</dbReference>
<protein>
    <recommendedName>
        <fullName evidence="3">CCHC-type domain-containing protein</fullName>
    </recommendedName>
</protein>
<organism evidence="4 5">
    <name type="scientific">Heterodera trifolii</name>
    <dbReference type="NCBI Taxonomy" id="157864"/>
    <lineage>
        <taxon>Eukaryota</taxon>
        <taxon>Metazoa</taxon>
        <taxon>Ecdysozoa</taxon>
        <taxon>Nematoda</taxon>
        <taxon>Chromadorea</taxon>
        <taxon>Rhabditida</taxon>
        <taxon>Tylenchina</taxon>
        <taxon>Tylenchomorpha</taxon>
        <taxon>Tylenchoidea</taxon>
        <taxon>Heteroderidae</taxon>
        <taxon>Heteroderinae</taxon>
        <taxon>Heterodera</taxon>
    </lineage>
</organism>
<feature type="compositionally biased region" description="Polar residues" evidence="2">
    <location>
        <begin position="482"/>
        <end position="496"/>
    </location>
</feature>
<dbReference type="EMBL" id="JBICBT010000928">
    <property type="protein sequence ID" value="KAL3092185.1"/>
    <property type="molecule type" value="Genomic_DNA"/>
</dbReference>